<dbReference type="PROSITE" id="PS50850">
    <property type="entry name" value="MFS"/>
    <property type="match status" value="1"/>
</dbReference>
<dbReference type="InterPro" id="IPR003663">
    <property type="entry name" value="Sugar/inositol_transpt"/>
</dbReference>
<feature type="transmembrane region" description="Helical" evidence="8">
    <location>
        <begin position="66"/>
        <end position="84"/>
    </location>
</feature>
<dbReference type="SUPFAM" id="SSF103473">
    <property type="entry name" value="MFS general substrate transporter"/>
    <property type="match status" value="1"/>
</dbReference>
<evidence type="ECO:0000313" key="10">
    <source>
        <dbReference type="EMBL" id="GJQ09619.1"/>
    </source>
</evidence>
<evidence type="ECO:0000256" key="4">
    <source>
        <dbReference type="ARBA" id="ARBA00022692"/>
    </source>
</evidence>
<reference evidence="11" key="1">
    <citation type="journal article" date="2022" name="Proc. Natl. Acad. Sci. U.S.A.">
        <title>Life cycle and functional genomics of the unicellular red alga Galdieria for elucidating algal and plant evolution and industrial use.</title>
        <authorList>
            <person name="Hirooka S."/>
            <person name="Itabashi T."/>
            <person name="Ichinose T.M."/>
            <person name="Onuma R."/>
            <person name="Fujiwara T."/>
            <person name="Yamashita S."/>
            <person name="Jong L.W."/>
            <person name="Tomita R."/>
            <person name="Iwane A.H."/>
            <person name="Miyagishima S.Y."/>
        </authorList>
    </citation>
    <scope>NUCLEOTIDE SEQUENCE</scope>
    <source>
        <strain evidence="11">NBRC 102759</strain>
    </source>
</reference>
<evidence type="ECO:0000256" key="1">
    <source>
        <dbReference type="ARBA" id="ARBA00004141"/>
    </source>
</evidence>
<reference evidence="11" key="2">
    <citation type="submission" date="2022-01" db="EMBL/GenBank/DDBJ databases">
        <authorList>
            <person name="Hirooka S."/>
            <person name="Miyagishima S.Y."/>
        </authorList>
    </citation>
    <scope>NUCLEOTIDE SEQUENCE</scope>
    <source>
        <strain evidence="11">NBRC 102759</strain>
    </source>
</reference>
<dbReference type="PROSITE" id="PS00216">
    <property type="entry name" value="SUGAR_TRANSPORT_1"/>
    <property type="match status" value="1"/>
</dbReference>
<comment type="caution">
    <text evidence="11">The sequence shown here is derived from an EMBL/GenBank/DDBJ whole genome shotgun (WGS) entry which is preliminary data.</text>
</comment>
<evidence type="ECO:0000313" key="12">
    <source>
        <dbReference type="Proteomes" id="UP001061958"/>
    </source>
</evidence>
<evidence type="ECO:0000256" key="5">
    <source>
        <dbReference type="ARBA" id="ARBA00022989"/>
    </source>
</evidence>
<evidence type="ECO:0000256" key="7">
    <source>
        <dbReference type="RuleBase" id="RU003346"/>
    </source>
</evidence>
<keyword evidence="3 7" id="KW-0813">Transport</keyword>
<accession>A0A9C7Q241</accession>
<dbReference type="Proteomes" id="UP001061958">
    <property type="component" value="Unassembled WGS sequence"/>
</dbReference>
<dbReference type="InterPro" id="IPR005828">
    <property type="entry name" value="MFS_sugar_transport-like"/>
</dbReference>
<feature type="transmembrane region" description="Helical" evidence="8">
    <location>
        <begin position="413"/>
        <end position="434"/>
    </location>
</feature>
<evidence type="ECO:0000256" key="6">
    <source>
        <dbReference type="ARBA" id="ARBA00023136"/>
    </source>
</evidence>
<protein>
    <recommendedName>
        <fullName evidence="9">Major facilitator superfamily (MFS) profile domain-containing protein</fullName>
    </recommendedName>
</protein>
<evidence type="ECO:0000313" key="11">
    <source>
        <dbReference type="EMBL" id="GJQ14086.1"/>
    </source>
</evidence>
<keyword evidence="5 8" id="KW-1133">Transmembrane helix</keyword>
<dbReference type="PANTHER" id="PTHR48020">
    <property type="entry name" value="PROTON MYO-INOSITOL COTRANSPORTER"/>
    <property type="match status" value="1"/>
</dbReference>
<comment type="similarity">
    <text evidence="2 7">Belongs to the major facilitator superfamily. Sugar transporter (TC 2.A.1.1) family.</text>
</comment>
<dbReference type="NCBIfam" id="TIGR00879">
    <property type="entry name" value="SP"/>
    <property type="match status" value="1"/>
</dbReference>
<dbReference type="FunFam" id="1.20.1250.20:FF:000134">
    <property type="entry name" value="MFS sugar transporter protein"/>
    <property type="match status" value="1"/>
</dbReference>
<dbReference type="OrthoDB" id="6339427at2759"/>
<feature type="transmembrane region" description="Helical" evidence="8">
    <location>
        <begin position="351"/>
        <end position="372"/>
    </location>
</feature>
<evidence type="ECO:0000256" key="8">
    <source>
        <dbReference type="SAM" id="Phobius"/>
    </source>
</evidence>
<feature type="domain" description="Major facilitator superfamily (MFS) profile" evidence="9">
    <location>
        <begin position="71"/>
        <end position="502"/>
    </location>
</feature>
<name>A0A9C7Q241_9RHOD</name>
<dbReference type="Pfam" id="PF00083">
    <property type="entry name" value="Sugar_tr"/>
    <property type="match status" value="1"/>
</dbReference>
<sequence>MEVVESTAAIGSEVDEEKKEPLFRGSLDGHDLSEELLNDEIGKLELQLRETKVSFFNSITLGNPKIFTWVLVAFASMGGLLSGLDQSLISGANLYMPADLSLDSGQVSLVDSLMPLGAVLGALILSPTNEVLGRKLSIIVACLLYTLGAGLEAGAHSVGMMYAGRFILGMGLGLEGGTVPVYVAECVAKKFRGNLVSLYQFNIALGEVFGYVVAAIFVNVSGTWRWMLGSSLLFSTILFVGMIFMPESPRYLMHKGREVESYGVWKRIRGVSDIDAKREFIVMRHLVEQEQEEKKRLRYPYLDFIRVPRCRRAIVYANIMVFLGQFTGVNAIMYYMSVLMSEVGFSSKKSVFMSLVGGGSLLLGTIPAILWMDRFGRRVAAITLLPGFFVGLLIIGFGYFIPLSNVHAAEGVYITGLIIYMWFFGSYACLTWVLPSEVYPTYLRSYGMTSSDATLFLCAFIVTYNFSRMQNAMTKTGLAVGFYGGIAVFGWIYQVLCMPETKNKTLEEIDLVFSKPTKELVKENWESTKETVSDLFCLRWKRAFGLQGDY</sequence>
<dbReference type="AlphaFoldDB" id="A0A9C7Q241"/>
<dbReference type="InterPro" id="IPR050814">
    <property type="entry name" value="Myo-inositol_Transporter"/>
</dbReference>
<keyword evidence="4 8" id="KW-0812">Transmembrane</keyword>
<feature type="transmembrane region" description="Helical" evidence="8">
    <location>
        <begin position="379"/>
        <end position="401"/>
    </location>
</feature>
<feature type="transmembrane region" description="Helical" evidence="8">
    <location>
        <begin position="313"/>
        <end position="336"/>
    </location>
</feature>
<feature type="transmembrane region" description="Helical" evidence="8">
    <location>
        <begin position="224"/>
        <end position="245"/>
    </location>
</feature>
<dbReference type="PROSITE" id="PS00217">
    <property type="entry name" value="SUGAR_TRANSPORT_2"/>
    <property type="match status" value="1"/>
</dbReference>
<dbReference type="Gene3D" id="1.20.1250.20">
    <property type="entry name" value="MFS general substrate transporter like domains"/>
    <property type="match status" value="1"/>
</dbReference>
<feature type="transmembrane region" description="Helical" evidence="8">
    <location>
        <begin position="104"/>
        <end position="124"/>
    </location>
</feature>
<dbReference type="PRINTS" id="PR00171">
    <property type="entry name" value="SUGRTRNSPORT"/>
</dbReference>
<evidence type="ECO:0000256" key="2">
    <source>
        <dbReference type="ARBA" id="ARBA00010992"/>
    </source>
</evidence>
<feature type="transmembrane region" description="Helical" evidence="8">
    <location>
        <begin position="136"/>
        <end position="156"/>
    </location>
</feature>
<dbReference type="EMBL" id="BQMJ01000051">
    <property type="protein sequence ID" value="GJQ14086.1"/>
    <property type="molecule type" value="Genomic_DNA"/>
</dbReference>
<proteinExistence type="inferred from homology"/>
<evidence type="ECO:0000259" key="9">
    <source>
        <dbReference type="PROSITE" id="PS50850"/>
    </source>
</evidence>
<dbReference type="PANTHER" id="PTHR48020:SF9">
    <property type="entry name" value="MAJOR FACILITATOR SUPERFAMILY (MFS) PROFILE DOMAIN-CONTAINING PROTEIN"/>
    <property type="match status" value="1"/>
</dbReference>
<evidence type="ECO:0000256" key="3">
    <source>
        <dbReference type="ARBA" id="ARBA00022448"/>
    </source>
</evidence>
<dbReference type="GO" id="GO:0022857">
    <property type="term" value="F:transmembrane transporter activity"/>
    <property type="evidence" value="ECO:0007669"/>
    <property type="project" value="InterPro"/>
</dbReference>
<dbReference type="InterPro" id="IPR005829">
    <property type="entry name" value="Sugar_transporter_CS"/>
</dbReference>
<dbReference type="InterPro" id="IPR020846">
    <property type="entry name" value="MFS_dom"/>
</dbReference>
<gene>
    <name evidence="10" type="ORF">GpartN1_g1410.t1</name>
    <name evidence="11" type="ORF">GpartN1_g5877.t1</name>
</gene>
<keyword evidence="6 8" id="KW-0472">Membrane</keyword>
<comment type="subcellular location">
    <subcellularLocation>
        <location evidence="1">Membrane</location>
        <topology evidence="1">Multi-pass membrane protein</topology>
    </subcellularLocation>
</comment>
<dbReference type="GO" id="GO:0016020">
    <property type="term" value="C:membrane"/>
    <property type="evidence" value="ECO:0007669"/>
    <property type="project" value="UniProtKB-SubCell"/>
</dbReference>
<feature type="transmembrane region" description="Helical" evidence="8">
    <location>
        <begin position="478"/>
        <end position="496"/>
    </location>
</feature>
<feature type="transmembrane region" description="Helical" evidence="8">
    <location>
        <begin position="196"/>
        <end position="218"/>
    </location>
</feature>
<dbReference type="EMBL" id="BQMJ01000010">
    <property type="protein sequence ID" value="GJQ09619.1"/>
    <property type="molecule type" value="Genomic_DNA"/>
</dbReference>
<keyword evidence="12" id="KW-1185">Reference proteome</keyword>
<feature type="transmembrane region" description="Helical" evidence="8">
    <location>
        <begin position="446"/>
        <end position="466"/>
    </location>
</feature>
<dbReference type="InterPro" id="IPR036259">
    <property type="entry name" value="MFS_trans_sf"/>
</dbReference>
<feature type="transmembrane region" description="Helical" evidence="8">
    <location>
        <begin position="162"/>
        <end position="184"/>
    </location>
</feature>
<organism evidence="11 12">
    <name type="scientific">Galdieria partita</name>
    <dbReference type="NCBI Taxonomy" id="83374"/>
    <lineage>
        <taxon>Eukaryota</taxon>
        <taxon>Rhodophyta</taxon>
        <taxon>Bangiophyceae</taxon>
        <taxon>Galdieriales</taxon>
        <taxon>Galdieriaceae</taxon>
        <taxon>Galdieria</taxon>
    </lineage>
</organism>